<dbReference type="EMBL" id="JAIGNQ010000004">
    <property type="protein sequence ID" value="MBX7489816.1"/>
    <property type="molecule type" value="Genomic_DNA"/>
</dbReference>
<name>A0ABS7JKA5_9SPHN</name>
<evidence type="ECO:0000313" key="7">
    <source>
        <dbReference type="EMBL" id="MBX7489816.1"/>
    </source>
</evidence>
<dbReference type="RefSeq" id="WP_221598884.1">
    <property type="nucleotide sequence ID" value="NZ_JAIGNQ010000004.1"/>
</dbReference>
<organism evidence="7 8">
    <name type="scientific">Qipengyuania pacifica</name>
    <dbReference type="NCBI Taxonomy" id="2860199"/>
    <lineage>
        <taxon>Bacteria</taxon>
        <taxon>Pseudomonadati</taxon>
        <taxon>Pseudomonadota</taxon>
        <taxon>Alphaproteobacteria</taxon>
        <taxon>Sphingomonadales</taxon>
        <taxon>Erythrobacteraceae</taxon>
        <taxon>Qipengyuania</taxon>
    </lineage>
</organism>
<feature type="signal peptide" evidence="5">
    <location>
        <begin position="1"/>
        <end position="22"/>
    </location>
</feature>
<sequence length="201" mass="21571">MIRIVPSLAILAGALASSPAFADNFDGPYVGVQAGWSQNKVDTLNTSIGPVVIDNSHDEATTGIFAGYNLKPTDKLVLSLEGSFNLGIDDAFIGGTTAIPTGFDPKYSFDVGARAGYLVNDATLLYLRGGYENLRAGVTRSDATNVAYDKDTFDGWSIGGGIERMIADRISTRIEYRYSDLGGDGEKFERHQALIGLAYHF</sequence>
<dbReference type="Pfam" id="PF13505">
    <property type="entry name" value="OMP_b-brl"/>
    <property type="match status" value="1"/>
</dbReference>
<dbReference type="InterPro" id="IPR051692">
    <property type="entry name" value="OMP-like"/>
</dbReference>
<dbReference type="SUPFAM" id="SSF56925">
    <property type="entry name" value="OMPA-like"/>
    <property type="match status" value="1"/>
</dbReference>
<evidence type="ECO:0000259" key="6">
    <source>
        <dbReference type="Pfam" id="PF13505"/>
    </source>
</evidence>
<comment type="caution">
    <text evidence="7">The sequence shown here is derived from an EMBL/GenBank/DDBJ whole genome shotgun (WGS) entry which is preliminary data.</text>
</comment>
<dbReference type="InterPro" id="IPR027385">
    <property type="entry name" value="Beta-barrel_OMP"/>
</dbReference>
<evidence type="ECO:0000256" key="1">
    <source>
        <dbReference type="ARBA" id="ARBA00004370"/>
    </source>
</evidence>
<comment type="subcellular location">
    <subcellularLocation>
        <location evidence="1">Membrane</location>
    </subcellularLocation>
</comment>
<dbReference type="PANTHER" id="PTHR34001:SF3">
    <property type="entry name" value="BLL7405 PROTEIN"/>
    <property type="match status" value="1"/>
</dbReference>
<keyword evidence="3" id="KW-0472">Membrane</keyword>
<gene>
    <name evidence="7" type="ORF">K3177_15010</name>
</gene>
<evidence type="ECO:0000256" key="3">
    <source>
        <dbReference type="ARBA" id="ARBA00023136"/>
    </source>
</evidence>
<dbReference type="Gene3D" id="2.40.160.20">
    <property type="match status" value="1"/>
</dbReference>
<dbReference type="InterPro" id="IPR011250">
    <property type="entry name" value="OMP/PagP_B-barrel"/>
</dbReference>
<evidence type="ECO:0000256" key="2">
    <source>
        <dbReference type="ARBA" id="ARBA00022729"/>
    </source>
</evidence>
<protein>
    <submittedName>
        <fullName evidence="7">Porin family protein</fullName>
    </submittedName>
</protein>
<keyword evidence="8" id="KW-1185">Reference proteome</keyword>
<dbReference type="PANTHER" id="PTHR34001">
    <property type="entry name" value="BLL7405 PROTEIN"/>
    <property type="match status" value="1"/>
</dbReference>
<evidence type="ECO:0000256" key="5">
    <source>
        <dbReference type="SAM" id="SignalP"/>
    </source>
</evidence>
<evidence type="ECO:0000313" key="8">
    <source>
        <dbReference type="Proteomes" id="UP000776651"/>
    </source>
</evidence>
<evidence type="ECO:0000256" key="4">
    <source>
        <dbReference type="ARBA" id="ARBA00038306"/>
    </source>
</evidence>
<keyword evidence="2 5" id="KW-0732">Signal</keyword>
<comment type="similarity">
    <text evidence="4">Belongs to the Omp25/RopB family.</text>
</comment>
<feature type="chain" id="PRO_5045444558" evidence="5">
    <location>
        <begin position="23"/>
        <end position="201"/>
    </location>
</feature>
<dbReference type="Proteomes" id="UP000776651">
    <property type="component" value="Unassembled WGS sequence"/>
</dbReference>
<feature type="domain" description="Outer membrane protein beta-barrel" evidence="6">
    <location>
        <begin position="9"/>
        <end position="201"/>
    </location>
</feature>
<accession>A0ABS7JKA5</accession>
<proteinExistence type="inferred from homology"/>
<reference evidence="7 8" key="1">
    <citation type="submission" date="2021-08" db="EMBL/GenBank/DDBJ databases">
        <title>Comparative Genomics Analysis of the Genus Qipengyuania Reveals Extensive Genetic Diversity and Metabolic Versatility, Including the Description of Fifteen Novel Species.</title>
        <authorList>
            <person name="Liu Y."/>
        </authorList>
    </citation>
    <scope>NUCLEOTIDE SEQUENCE [LARGE SCALE GENOMIC DNA]</scope>
    <source>
        <strain evidence="7 8">GH25</strain>
    </source>
</reference>